<dbReference type="Proteomes" id="UP001203297">
    <property type="component" value="Unassembled WGS sequence"/>
</dbReference>
<evidence type="ECO:0000313" key="2">
    <source>
        <dbReference type="Proteomes" id="UP001203297"/>
    </source>
</evidence>
<sequence>MFPADLSQWPPQRVTILVKTHQDHQLGHVNADKSIVWKLSTPLCIDLASSMISAAIRAIDFPSVTIQVLHPAEELSQYWENSPNKGYLHVIVQVSSVERPEKRRRLELSDETIERVRETAKHLHSTLWKKPLDRIFATVDVPDSERRQFASRKSRL</sequence>
<protein>
    <submittedName>
        <fullName evidence="1">Uncharacterized protein</fullName>
    </submittedName>
</protein>
<organism evidence="1 2">
    <name type="scientific">Multifurca ochricompacta</name>
    <dbReference type="NCBI Taxonomy" id="376703"/>
    <lineage>
        <taxon>Eukaryota</taxon>
        <taxon>Fungi</taxon>
        <taxon>Dikarya</taxon>
        <taxon>Basidiomycota</taxon>
        <taxon>Agaricomycotina</taxon>
        <taxon>Agaricomycetes</taxon>
        <taxon>Russulales</taxon>
        <taxon>Russulaceae</taxon>
        <taxon>Multifurca</taxon>
    </lineage>
</organism>
<gene>
    <name evidence="1" type="ORF">B0F90DRAFT_1821054</name>
</gene>
<dbReference type="EMBL" id="WTXG01000070">
    <property type="protein sequence ID" value="KAI0294671.1"/>
    <property type="molecule type" value="Genomic_DNA"/>
</dbReference>
<proteinExistence type="predicted"/>
<name>A0AAD4LZN6_9AGAM</name>
<reference evidence="1" key="1">
    <citation type="journal article" date="2022" name="New Phytol.">
        <title>Evolutionary transition to the ectomycorrhizal habit in the genomes of a hyperdiverse lineage of mushroom-forming fungi.</title>
        <authorList>
            <person name="Looney B."/>
            <person name="Miyauchi S."/>
            <person name="Morin E."/>
            <person name="Drula E."/>
            <person name="Courty P.E."/>
            <person name="Kohler A."/>
            <person name="Kuo A."/>
            <person name="LaButti K."/>
            <person name="Pangilinan J."/>
            <person name="Lipzen A."/>
            <person name="Riley R."/>
            <person name="Andreopoulos W."/>
            <person name="He G."/>
            <person name="Johnson J."/>
            <person name="Nolan M."/>
            <person name="Tritt A."/>
            <person name="Barry K.W."/>
            <person name="Grigoriev I.V."/>
            <person name="Nagy L.G."/>
            <person name="Hibbett D."/>
            <person name="Henrissat B."/>
            <person name="Matheny P.B."/>
            <person name="Labbe J."/>
            <person name="Martin F.M."/>
        </authorList>
    </citation>
    <scope>NUCLEOTIDE SEQUENCE</scope>
    <source>
        <strain evidence="1">BPL690</strain>
    </source>
</reference>
<comment type="caution">
    <text evidence="1">The sequence shown here is derived from an EMBL/GenBank/DDBJ whole genome shotgun (WGS) entry which is preliminary data.</text>
</comment>
<keyword evidence="2" id="KW-1185">Reference proteome</keyword>
<accession>A0AAD4LZN6</accession>
<evidence type="ECO:0000313" key="1">
    <source>
        <dbReference type="EMBL" id="KAI0294671.1"/>
    </source>
</evidence>
<dbReference type="AlphaFoldDB" id="A0AAD4LZN6"/>